<keyword evidence="6 7" id="KW-0472">Membrane</keyword>
<evidence type="ECO:0000256" key="6">
    <source>
        <dbReference type="ARBA" id="ARBA00023136"/>
    </source>
</evidence>
<keyword evidence="4 7" id="KW-0812">Transmembrane</keyword>
<evidence type="ECO:0000256" key="5">
    <source>
        <dbReference type="ARBA" id="ARBA00022989"/>
    </source>
</evidence>
<evidence type="ECO:0000256" key="4">
    <source>
        <dbReference type="ARBA" id="ARBA00022692"/>
    </source>
</evidence>
<comment type="similarity">
    <text evidence="2">Belongs to the cytochrome ubiquinol oxidase subunit 2 family.</text>
</comment>
<dbReference type="EMBL" id="BAABHJ010000032">
    <property type="protein sequence ID" value="GAA4616263.1"/>
    <property type="molecule type" value="Genomic_DNA"/>
</dbReference>
<dbReference type="Pfam" id="PF02322">
    <property type="entry name" value="Cyt_bd_oxida_II"/>
    <property type="match status" value="1"/>
</dbReference>
<reference evidence="9" key="1">
    <citation type="journal article" date="2019" name="Int. J. Syst. Evol. Microbiol.">
        <title>The Global Catalogue of Microorganisms (GCM) 10K type strain sequencing project: providing services to taxonomists for standard genome sequencing and annotation.</title>
        <authorList>
            <consortium name="The Broad Institute Genomics Platform"/>
            <consortium name="The Broad Institute Genome Sequencing Center for Infectious Disease"/>
            <person name="Wu L."/>
            <person name="Ma J."/>
        </authorList>
    </citation>
    <scope>NUCLEOTIDE SEQUENCE [LARGE SCALE GENOMIC DNA]</scope>
    <source>
        <strain evidence="9">JCM 17938</strain>
    </source>
</reference>
<feature type="transmembrane region" description="Helical" evidence="7">
    <location>
        <begin position="299"/>
        <end position="326"/>
    </location>
</feature>
<feature type="transmembrane region" description="Helical" evidence="7">
    <location>
        <begin position="203"/>
        <end position="221"/>
    </location>
</feature>
<evidence type="ECO:0000313" key="8">
    <source>
        <dbReference type="EMBL" id="GAA4616263.1"/>
    </source>
</evidence>
<evidence type="ECO:0000256" key="2">
    <source>
        <dbReference type="ARBA" id="ARBA00007543"/>
    </source>
</evidence>
<dbReference type="PANTHER" id="PTHR43141">
    <property type="entry name" value="CYTOCHROME BD2 SUBUNIT II"/>
    <property type="match status" value="1"/>
</dbReference>
<feature type="transmembrane region" description="Helical" evidence="7">
    <location>
        <begin position="162"/>
        <end position="182"/>
    </location>
</feature>
<dbReference type="PANTHER" id="PTHR43141:SF4">
    <property type="entry name" value="CYTOCHROME BD2 SUBUNIT II"/>
    <property type="match status" value="1"/>
</dbReference>
<gene>
    <name evidence="8" type="ORF">GCM10023195_72210</name>
</gene>
<dbReference type="Proteomes" id="UP001500212">
    <property type="component" value="Unassembled WGS sequence"/>
</dbReference>
<organism evidence="8 9">
    <name type="scientific">Actinoallomurus liliacearum</name>
    <dbReference type="NCBI Taxonomy" id="1080073"/>
    <lineage>
        <taxon>Bacteria</taxon>
        <taxon>Bacillati</taxon>
        <taxon>Actinomycetota</taxon>
        <taxon>Actinomycetes</taxon>
        <taxon>Streptosporangiales</taxon>
        <taxon>Thermomonosporaceae</taxon>
        <taxon>Actinoallomurus</taxon>
    </lineage>
</organism>
<dbReference type="InterPro" id="IPR003317">
    <property type="entry name" value="Cyt-d_oxidase_su2"/>
</dbReference>
<accession>A0ABP8TTV6</accession>
<evidence type="ECO:0000256" key="3">
    <source>
        <dbReference type="ARBA" id="ARBA00022475"/>
    </source>
</evidence>
<evidence type="ECO:0000256" key="7">
    <source>
        <dbReference type="SAM" id="Phobius"/>
    </source>
</evidence>
<dbReference type="RefSeq" id="WP_345364571.1">
    <property type="nucleotide sequence ID" value="NZ_BAABHJ010000032.1"/>
</dbReference>
<comment type="subcellular location">
    <subcellularLocation>
        <location evidence="1">Cell membrane</location>
        <topology evidence="1">Multi-pass membrane protein</topology>
    </subcellularLocation>
</comment>
<keyword evidence="5 7" id="KW-1133">Transmembrane helix</keyword>
<protein>
    <submittedName>
        <fullName evidence="8">Cytochrome d ubiquinol oxidase subunit II</fullName>
    </submittedName>
</protein>
<proteinExistence type="inferred from homology"/>
<feature type="transmembrane region" description="Helical" evidence="7">
    <location>
        <begin position="55"/>
        <end position="79"/>
    </location>
</feature>
<keyword evidence="3" id="KW-1003">Cell membrane</keyword>
<feature type="transmembrane region" description="Helical" evidence="7">
    <location>
        <begin position="6"/>
        <end position="34"/>
    </location>
</feature>
<keyword evidence="9" id="KW-1185">Reference proteome</keyword>
<feature type="transmembrane region" description="Helical" evidence="7">
    <location>
        <begin position="260"/>
        <end position="279"/>
    </location>
</feature>
<feature type="transmembrane region" description="Helical" evidence="7">
    <location>
        <begin position="117"/>
        <end position="142"/>
    </location>
</feature>
<evidence type="ECO:0000256" key="1">
    <source>
        <dbReference type="ARBA" id="ARBA00004651"/>
    </source>
</evidence>
<feature type="transmembrane region" description="Helical" evidence="7">
    <location>
        <begin position="227"/>
        <end position="253"/>
    </location>
</feature>
<sequence>MTAAQALLALAWAGVTMYALLGGADFGGGFWDILAGGPRRGYGQRRLIEHSIGPVWEANHVWLIFVLVLFWTCFPIVFASVASTMYIPLTLVAFGIIARGAAFAFRKASTELWQLRLFGGAFALSSVVTPFFLGTIAGGVASGRVPAGLAKGDIVGSWVNPTSFLGGVLAIVTTAYLAAVYLTADARREGERDLADAFRRRGIGSAIGTGVVVIGGIFVLREDAPRLYAGLTGQALPVVVLSAVAGIISLALLAARRYALARFTAALAVAAVVWGWPVAQYPLLLPPHVTVSNAAAQASVLHATLASVLIGLILLVPSLVWLFALFQRSRHAASK</sequence>
<name>A0ABP8TTV6_9ACTN</name>
<comment type="caution">
    <text evidence="8">The sequence shown here is derived from an EMBL/GenBank/DDBJ whole genome shotgun (WGS) entry which is preliminary data.</text>
</comment>
<evidence type="ECO:0000313" key="9">
    <source>
        <dbReference type="Proteomes" id="UP001500212"/>
    </source>
</evidence>